<evidence type="ECO:0000259" key="3">
    <source>
        <dbReference type="PROSITE" id="PS50887"/>
    </source>
</evidence>
<dbReference type="InterPro" id="IPR052155">
    <property type="entry name" value="Biofilm_reg_signaling"/>
</dbReference>
<dbReference type="Gene3D" id="3.30.70.270">
    <property type="match status" value="1"/>
</dbReference>
<dbReference type="SMART" id="SM00267">
    <property type="entry name" value="GGDEF"/>
    <property type="match status" value="1"/>
</dbReference>
<dbReference type="EMBL" id="JAUYVH010000001">
    <property type="protein sequence ID" value="MDQ9169138.1"/>
    <property type="molecule type" value="Genomic_DNA"/>
</dbReference>
<dbReference type="InterPro" id="IPR043128">
    <property type="entry name" value="Rev_trsase/Diguanyl_cyclase"/>
</dbReference>
<dbReference type="RefSeq" id="WP_338434967.1">
    <property type="nucleotide sequence ID" value="NZ_JAUYVH010000001.1"/>
</dbReference>
<evidence type="ECO:0000259" key="2">
    <source>
        <dbReference type="PROSITE" id="PS50883"/>
    </source>
</evidence>
<reference evidence="4 5" key="1">
    <citation type="submission" date="2023-08" db="EMBL/GenBank/DDBJ databases">
        <title>Oxalobacteraceae gen .nov., isolated from river sludge outside the plant.</title>
        <authorList>
            <person name="Zhao S.Y."/>
        </authorList>
    </citation>
    <scope>NUCLEOTIDE SEQUENCE [LARGE SCALE GENOMIC DNA]</scope>
    <source>
        <strain evidence="4 5">R-40</strain>
    </source>
</reference>
<dbReference type="SUPFAM" id="SSF141868">
    <property type="entry name" value="EAL domain-like"/>
    <property type="match status" value="1"/>
</dbReference>
<dbReference type="InterPro" id="IPR035919">
    <property type="entry name" value="EAL_sf"/>
</dbReference>
<dbReference type="PANTHER" id="PTHR44757">
    <property type="entry name" value="DIGUANYLATE CYCLASE DGCP"/>
    <property type="match status" value="1"/>
</dbReference>
<dbReference type="PROSITE" id="PS50887">
    <property type="entry name" value="GGDEF"/>
    <property type="match status" value="1"/>
</dbReference>
<dbReference type="PROSITE" id="PS50883">
    <property type="entry name" value="EAL"/>
    <property type="match status" value="1"/>
</dbReference>
<dbReference type="Pfam" id="PF00990">
    <property type="entry name" value="GGDEF"/>
    <property type="match status" value="1"/>
</dbReference>
<dbReference type="InterPro" id="IPR035965">
    <property type="entry name" value="PAS-like_dom_sf"/>
</dbReference>
<keyword evidence="1" id="KW-0812">Transmembrane</keyword>
<feature type="domain" description="GGDEF" evidence="3">
    <location>
        <begin position="479"/>
        <end position="613"/>
    </location>
</feature>
<feature type="transmembrane region" description="Helical" evidence="1">
    <location>
        <begin position="12"/>
        <end position="32"/>
    </location>
</feature>
<protein>
    <submittedName>
        <fullName evidence="4">EAL domain-containing protein</fullName>
    </submittedName>
</protein>
<name>A0ABU1BJF1_9BURK</name>
<evidence type="ECO:0000313" key="4">
    <source>
        <dbReference type="EMBL" id="MDQ9169138.1"/>
    </source>
</evidence>
<dbReference type="CDD" id="cd01949">
    <property type="entry name" value="GGDEF"/>
    <property type="match status" value="1"/>
</dbReference>
<keyword evidence="1" id="KW-0472">Membrane</keyword>
<dbReference type="SUPFAM" id="SSF55073">
    <property type="entry name" value="Nucleotide cyclase"/>
    <property type="match status" value="1"/>
</dbReference>
<sequence length="882" mass="99186">MHDLRRRRRRFNLTYFWPVLGIAAIVILWTLANARLTKEYSDARITAFSHAIATAKAYSEQLSHTVNLYDQITMTTKFNWEKSDGLFRLEDYADAGIYPTSKSLFVNIVDRNGQMVTSTLPFTRPVDYSDTPWFRNHKAGLLTGLQIHGPDTGKITGKEIIRFSRRLETFDGEFDGVVWVSVEPFHIASYYDEGNLREDDFISVRHDDGPVLATKINGPSRIFYREDPFFEELSVVKEEPAAKFADNKARIVAWTRLENYPLVALAAISETSAFVAYEAEKRELIEIVSAATLFIMVFTVIAIYLAAHLTQKRRRDEEVKSIFRLAVDSGRDGFYMIRPLYDEHGTAVDFQVEDCNQQGAALAGFQMKELIGKKFSCIYSGDYLNKMVEFFRLALTKGFHEDELAVSPQSKIKAQWVQRRAVRSGADLAMTVRDISEIKAHEQALSQMANADALTSLPNRHWLNRFLPTALEQAKTNGSEVALLFIDLDNFKNINDTLGHQAGDELLKAAAMRLKALVRASDHVVRLGGDEFTIILEDVKKIDEVTRVAGKIIQSLSEPFKLGNTSGNRIQASIGISMFPLDGEDGETLLKNADIAMYAAKAAGKGRHHFYQTHLSDTLVLRVSKEQALRNAIERDEFVLHYQPRVDTYTGQLRSAEALVRWNHPERGLVSPGEFIEVAEHTGLIVPLGEMIIEKACKQIAEWKRRRIPVVPISVNVSALQFNKGNVRSILASCLNRYAVEPSLIGVELTESCMIKDDDTVPHELEALRKLGVKLLIDDFGTGYSSLAQLQELDVDILKIDQAFTRRICDGKEGKAFFNAIVSMADALDICIVAEGVETIEQLHLLQILSCEEVQGNLISKAVPPNEMASLMSKQYLFPQYA</sequence>
<dbReference type="CDD" id="cd01948">
    <property type="entry name" value="EAL"/>
    <property type="match status" value="1"/>
</dbReference>
<dbReference type="Proteomes" id="UP001225596">
    <property type="component" value="Unassembled WGS sequence"/>
</dbReference>
<dbReference type="PANTHER" id="PTHR44757:SF2">
    <property type="entry name" value="BIOFILM ARCHITECTURE MAINTENANCE PROTEIN MBAA"/>
    <property type="match status" value="1"/>
</dbReference>
<gene>
    <name evidence="4" type="ORF">Q8A64_01810</name>
</gene>
<comment type="caution">
    <text evidence="4">The sequence shown here is derived from an EMBL/GenBank/DDBJ whole genome shotgun (WGS) entry which is preliminary data.</text>
</comment>
<feature type="transmembrane region" description="Helical" evidence="1">
    <location>
        <begin position="287"/>
        <end position="307"/>
    </location>
</feature>
<dbReference type="CDD" id="cd12915">
    <property type="entry name" value="PDC2_DGC_like"/>
    <property type="match status" value="1"/>
</dbReference>
<dbReference type="Pfam" id="PF00563">
    <property type="entry name" value="EAL"/>
    <property type="match status" value="1"/>
</dbReference>
<evidence type="ECO:0000256" key="1">
    <source>
        <dbReference type="SAM" id="Phobius"/>
    </source>
</evidence>
<organism evidence="4 5">
    <name type="scientific">Keguizhuia sedimenti</name>
    <dbReference type="NCBI Taxonomy" id="3064264"/>
    <lineage>
        <taxon>Bacteria</taxon>
        <taxon>Pseudomonadati</taxon>
        <taxon>Pseudomonadota</taxon>
        <taxon>Betaproteobacteria</taxon>
        <taxon>Burkholderiales</taxon>
        <taxon>Oxalobacteraceae</taxon>
        <taxon>Keguizhuia</taxon>
    </lineage>
</organism>
<dbReference type="Gene3D" id="3.20.20.450">
    <property type="entry name" value="EAL domain"/>
    <property type="match status" value="1"/>
</dbReference>
<dbReference type="CDD" id="cd12914">
    <property type="entry name" value="PDC1_DGC_like"/>
    <property type="match status" value="1"/>
</dbReference>
<proteinExistence type="predicted"/>
<keyword evidence="5" id="KW-1185">Reference proteome</keyword>
<dbReference type="InterPro" id="IPR000160">
    <property type="entry name" value="GGDEF_dom"/>
</dbReference>
<dbReference type="SMART" id="SM00052">
    <property type="entry name" value="EAL"/>
    <property type="match status" value="1"/>
</dbReference>
<dbReference type="NCBIfam" id="TIGR00254">
    <property type="entry name" value="GGDEF"/>
    <property type="match status" value="1"/>
</dbReference>
<accession>A0ABU1BJF1</accession>
<keyword evidence="1" id="KW-1133">Transmembrane helix</keyword>
<dbReference type="InterPro" id="IPR001633">
    <property type="entry name" value="EAL_dom"/>
</dbReference>
<feature type="domain" description="EAL" evidence="2">
    <location>
        <begin position="622"/>
        <end position="876"/>
    </location>
</feature>
<evidence type="ECO:0000313" key="5">
    <source>
        <dbReference type="Proteomes" id="UP001225596"/>
    </source>
</evidence>
<dbReference type="InterPro" id="IPR029787">
    <property type="entry name" value="Nucleotide_cyclase"/>
</dbReference>
<dbReference type="Gene3D" id="3.30.450.20">
    <property type="entry name" value="PAS domain"/>
    <property type="match status" value="3"/>
</dbReference>
<dbReference type="SUPFAM" id="SSF55785">
    <property type="entry name" value="PYP-like sensor domain (PAS domain)"/>
    <property type="match status" value="1"/>
</dbReference>